<comment type="caution">
    <text evidence="3">The sequence shown here is derived from an EMBL/GenBank/DDBJ whole genome shotgun (WGS) entry which is preliminary data.</text>
</comment>
<evidence type="ECO:0000313" key="4">
    <source>
        <dbReference type="Proteomes" id="UP000649289"/>
    </source>
</evidence>
<dbReference type="RefSeq" id="WP_191197938.1">
    <property type="nucleotide sequence ID" value="NZ_BAAAPA010000002.1"/>
</dbReference>
<gene>
    <name evidence="3" type="ORF">IEZ25_03315</name>
</gene>
<reference evidence="3 4" key="1">
    <citation type="submission" date="2020-09" db="EMBL/GenBank/DDBJ databases">
        <title>novel species in genus Nocardioides.</title>
        <authorList>
            <person name="Zhang G."/>
        </authorList>
    </citation>
    <scope>NUCLEOTIDE SEQUENCE [LARGE SCALE GENOMIC DNA]</scope>
    <source>
        <strain evidence="3 4">19197</strain>
    </source>
</reference>
<dbReference type="Proteomes" id="UP000649289">
    <property type="component" value="Unassembled WGS sequence"/>
</dbReference>
<sequence length="731" mass="75867">MSLTPVRGRIALAAAALVTAALLTPTQGSATAPSASGRDTVEVTGTVLVLHGEDGDRDRYSLQLPSGNVVELAEGFEADPLSVFAGTLAVPGAGADQRLTGADRASALRRASASGAPLEVVTSRTSPGAPAPVVTTHATYVAKVTNFGPIALTDAQALDGIKQAQDWWVGQSGGQIAAWNTVTGVVPVDSAAGSAAAGCGLGNDGADFSGIVASVGAQAFPGVDFSGASPNHLVVLVPDGCGSPTAGRARLGTSLASGGPVIVQAKLTSGFRSTLEHEYGHNLSLQHSNNAAAEYGDLYQVMGSHPDGKSSPVLGTIYRMEQGIIAAGEVADATDAGGTYTLQSRSSASGLRGVHFINPDDGKRYFVDYRDGAGLDANTCYGTANYCNYASQRYGQDYRVGLTIEREDAQRGAFLLPAPGNDGSLQAGESWTNQGQSVTVTANAANQITVTRVQKPPLPGGTAAVPAPVALREVSAAASFPEATAVRYQWVLNGQAIPQADDPTFTPTLAMAGGSLSVIATGYAVGRNPSPPAQSAPVTVGGATWYVDGVQRTATISGPIRVGGVLTVTSPNWVNNFGEKPADLAPVYKWTRNGKAIKGATKSTYRLTRKDKGKRIQVTEYPRASGYDTSASVRSEATKKIRIGKLKTTKPRIKGKAKVGKTVKAKAKGWTRGTKLTYRWFVGKKAIKGATKKKLKVTRSMRGKKLVVKVTGSKKGFKKSTVKSKPVKVRK</sequence>
<accession>A0ABR8MGM3</accession>
<keyword evidence="4" id="KW-1185">Reference proteome</keyword>
<dbReference type="Gene3D" id="2.60.40.2700">
    <property type="match status" value="2"/>
</dbReference>
<dbReference type="InterPro" id="IPR010916">
    <property type="entry name" value="TonB_box_CS"/>
</dbReference>
<organism evidence="3 4">
    <name type="scientific">Nocardioides hwasunensis</name>
    <dbReference type="NCBI Taxonomy" id="397258"/>
    <lineage>
        <taxon>Bacteria</taxon>
        <taxon>Bacillati</taxon>
        <taxon>Actinomycetota</taxon>
        <taxon>Actinomycetes</taxon>
        <taxon>Propionibacteriales</taxon>
        <taxon>Nocardioidaceae</taxon>
        <taxon>Nocardioides</taxon>
    </lineage>
</organism>
<dbReference type="EMBL" id="JACXYY010000001">
    <property type="protein sequence ID" value="MBD3913634.1"/>
    <property type="molecule type" value="Genomic_DNA"/>
</dbReference>
<feature type="signal peptide" evidence="1">
    <location>
        <begin position="1"/>
        <end position="30"/>
    </location>
</feature>
<protein>
    <recommendedName>
        <fullName evidence="2">Peptidase M11 gametolysin domain-containing protein</fullName>
    </recommendedName>
</protein>
<dbReference type="PROSITE" id="PS00430">
    <property type="entry name" value="TONB_DEPENDENT_REC_1"/>
    <property type="match status" value="1"/>
</dbReference>
<evidence type="ECO:0000256" key="1">
    <source>
        <dbReference type="SAM" id="SignalP"/>
    </source>
</evidence>
<proteinExistence type="predicted"/>
<evidence type="ECO:0000259" key="2">
    <source>
        <dbReference type="Pfam" id="PF05548"/>
    </source>
</evidence>
<dbReference type="InterPro" id="IPR008752">
    <property type="entry name" value="Peptidase_M11"/>
</dbReference>
<dbReference type="Pfam" id="PF05548">
    <property type="entry name" value="Peptidase_M11"/>
    <property type="match status" value="1"/>
</dbReference>
<dbReference type="SUPFAM" id="SSF55486">
    <property type="entry name" value="Metalloproteases ('zincins'), catalytic domain"/>
    <property type="match status" value="1"/>
</dbReference>
<keyword evidence="1" id="KW-0732">Signal</keyword>
<feature type="domain" description="Peptidase M11 gametolysin" evidence="2">
    <location>
        <begin position="225"/>
        <end position="323"/>
    </location>
</feature>
<feature type="chain" id="PRO_5046383640" description="Peptidase M11 gametolysin domain-containing protein" evidence="1">
    <location>
        <begin position="31"/>
        <end position="731"/>
    </location>
</feature>
<name>A0ABR8MGM3_9ACTN</name>
<evidence type="ECO:0000313" key="3">
    <source>
        <dbReference type="EMBL" id="MBD3913634.1"/>
    </source>
</evidence>